<dbReference type="PANTHER" id="PTHR43702">
    <property type="entry name" value="L-FUCOSE-PROTON SYMPORTER"/>
    <property type="match status" value="1"/>
</dbReference>
<dbReference type="InterPro" id="IPR011701">
    <property type="entry name" value="MFS"/>
</dbReference>
<comment type="similarity">
    <text evidence="3">Belongs to the major facilitator superfamily. FHS transporter (TC 2.A.1.7) family.</text>
</comment>
<keyword evidence="14" id="KW-1185">Reference proteome</keyword>
<evidence type="ECO:0000256" key="10">
    <source>
        <dbReference type="ARBA" id="ARBA00023136"/>
    </source>
</evidence>
<keyword evidence="4" id="KW-0813">Transport</keyword>
<keyword evidence="9 12" id="KW-1133">Transmembrane helix</keyword>
<feature type="region of interest" description="Disordered" evidence="11">
    <location>
        <begin position="1"/>
        <end position="23"/>
    </location>
</feature>
<keyword evidence="5" id="KW-1003">Cell membrane</keyword>
<evidence type="ECO:0000256" key="9">
    <source>
        <dbReference type="ARBA" id="ARBA00022989"/>
    </source>
</evidence>
<name>A0ABW4WY18_9BACT</name>
<keyword evidence="7" id="KW-0762">Sugar transport</keyword>
<dbReference type="Gene3D" id="1.20.1250.20">
    <property type="entry name" value="MFS general substrate transporter like domains"/>
    <property type="match status" value="2"/>
</dbReference>
<feature type="transmembrane region" description="Helical" evidence="12">
    <location>
        <begin position="243"/>
        <end position="268"/>
    </location>
</feature>
<dbReference type="InterPro" id="IPR005964">
    <property type="entry name" value="Glc/Gal_transptr_bac"/>
</dbReference>
<dbReference type="Proteomes" id="UP001597369">
    <property type="component" value="Unassembled WGS sequence"/>
</dbReference>
<dbReference type="PANTHER" id="PTHR43702:SF3">
    <property type="entry name" value="PROTEIN TSGA"/>
    <property type="match status" value="1"/>
</dbReference>
<evidence type="ECO:0000256" key="11">
    <source>
        <dbReference type="SAM" id="MobiDB-lite"/>
    </source>
</evidence>
<reference evidence="14" key="1">
    <citation type="journal article" date="2019" name="Int. J. Syst. Evol. Microbiol.">
        <title>The Global Catalogue of Microorganisms (GCM) 10K type strain sequencing project: providing services to taxonomists for standard genome sequencing and annotation.</title>
        <authorList>
            <consortium name="The Broad Institute Genomics Platform"/>
            <consortium name="The Broad Institute Genome Sequencing Center for Infectious Disease"/>
            <person name="Wu L."/>
            <person name="Ma J."/>
        </authorList>
    </citation>
    <scope>NUCLEOTIDE SEQUENCE [LARGE SCALE GENOMIC DNA]</scope>
    <source>
        <strain evidence="14">JCM 16545</strain>
    </source>
</reference>
<feature type="transmembrane region" description="Helical" evidence="12">
    <location>
        <begin position="364"/>
        <end position="381"/>
    </location>
</feature>
<protein>
    <submittedName>
        <fullName evidence="13">Sugar MFS transporter</fullName>
    </submittedName>
</protein>
<feature type="transmembrane region" description="Helical" evidence="12">
    <location>
        <begin position="340"/>
        <end position="359"/>
    </location>
</feature>
<feature type="transmembrane region" description="Helical" evidence="12">
    <location>
        <begin position="421"/>
        <end position="441"/>
    </location>
</feature>
<feature type="transmembrane region" description="Helical" evidence="12">
    <location>
        <begin position="288"/>
        <end position="309"/>
    </location>
</feature>
<dbReference type="InterPro" id="IPR036259">
    <property type="entry name" value="MFS_trans_sf"/>
</dbReference>
<dbReference type="SUPFAM" id="SSF103473">
    <property type="entry name" value="MFS general substrate transporter"/>
    <property type="match status" value="1"/>
</dbReference>
<evidence type="ECO:0000256" key="12">
    <source>
        <dbReference type="SAM" id="Phobius"/>
    </source>
</evidence>
<feature type="transmembrane region" description="Helical" evidence="12">
    <location>
        <begin position="168"/>
        <end position="189"/>
    </location>
</feature>
<proteinExistence type="inferred from homology"/>
<evidence type="ECO:0000256" key="1">
    <source>
        <dbReference type="ARBA" id="ARBA00003321"/>
    </source>
</evidence>
<keyword evidence="8 12" id="KW-0812">Transmembrane</keyword>
<dbReference type="Pfam" id="PF07690">
    <property type="entry name" value="MFS_1"/>
    <property type="match status" value="1"/>
</dbReference>
<gene>
    <name evidence="13" type="ORF">ACFSKU_12070</name>
</gene>
<evidence type="ECO:0000313" key="14">
    <source>
        <dbReference type="Proteomes" id="UP001597369"/>
    </source>
</evidence>
<feature type="transmembrane region" description="Helical" evidence="12">
    <location>
        <begin position="316"/>
        <end position="334"/>
    </location>
</feature>
<comment type="subcellular location">
    <subcellularLocation>
        <location evidence="2">Cell inner membrane</location>
        <topology evidence="2">Multi-pass membrane protein</topology>
    </subcellularLocation>
</comment>
<feature type="transmembrane region" description="Helical" evidence="12">
    <location>
        <begin position="100"/>
        <end position="122"/>
    </location>
</feature>
<feature type="transmembrane region" description="Helical" evidence="12">
    <location>
        <begin position="201"/>
        <end position="222"/>
    </location>
</feature>
<feature type="transmembrane region" description="Helical" evidence="12">
    <location>
        <begin position="25"/>
        <end position="45"/>
    </location>
</feature>
<feature type="transmembrane region" description="Helical" evidence="12">
    <location>
        <begin position="65"/>
        <end position="88"/>
    </location>
</feature>
<evidence type="ECO:0000256" key="5">
    <source>
        <dbReference type="ARBA" id="ARBA00022475"/>
    </source>
</evidence>
<accession>A0ABW4WY18</accession>
<evidence type="ECO:0000256" key="3">
    <source>
        <dbReference type="ARBA" id="ARBA00009120"/>
    </source>
</evidence>
<keyword evidence="6" id="KW-0997">Cell inner membrane</keyword>
<feature type="compositionally biased region" description="Low complexity" evidence="11">
    <location>
        <begin position="1"/>
        <end position="15"/>
    </location>
</feature>
<dbReference type="CDD" id="cd17394">
    <property type="entry name" value="MFS_FucP_like"/>
    <property type="match status" value="1"/>
</dbReference>
<feature type="transmembrane region" description="Helical" evidence="12">
    <location>
        <begin position="387"/>
        <end position="409"/>
    </location>
</feature>
<evidence type="ECO:0000313" key="13">
    <source>
        <dbReference type="EMBL" id="MFD2067622.1"/>
    </source>
</evidence>
<feature type="transmembrane region" description="Helical" evidence="12">
    <location>
        <begin position="447"/>
        <end position="466"/>
    </location>
</feature>
<feature type="transmembrane region" description="Helical" evidence="12">
    <location>
        <begin position="128"/>
        <end position="147"/>
    </location>
</feature>
<keyword evidence="10 12" id="KW-0472">Membrane</keyword>
<comment type="caution">
    <text evidence="13">The sequence shown here is derived from an EMBL/GenBank/DDBJ whole genome shotgun (WGS) entry which is preliminary data.</text>
</comment>
<dbReference type="RefSeq" id="WP_229958000.1">
    <property type="nucleotide sequence ID" value="NZ_JAJJWI010000002.1"/>
</dbReference>
<comment type="function">
    <text evidence="1">Intake of glucose and galactose.</text>
</comment>
<evidence type="ECO:0000256" key="8">
    <source>
        <dbReference type="ARBA" id="ARBA00022692"/>
    </source>
</evidence>
<dbReference type="NCBIfam" id="TIGR01272">
    <property type="entry name" value="gluP"/>
    <property type="match status" value="1"/>
</dbReference>
<evidence type="ECO:0000256" key="2">
    <source>
        <dbReference type="ARBA" id="ARBA00004429"/>
    </source>
</evidence>
<dbReference type="EMBL" id="JBHUHV010000037">
    <property type="protein sequence ID" value="MFD2067622.1"/>
    <property type="molecule type" value="Genomic_DNA"/>
</dbReference>
<evidence type="ECO:0000256" key="4">
    <source>
        <dbReference type="ARBA" id="ARBA00022448"/>
    </source>
</evidence>
<organism evidence="13 14">
    <name type="scientific">Pontibacter silvestris</name>
    <dbReference type="NCBI Taxonomy" id="2305183"/>
    <lineage>
        <taxon>Bacteria</taxon>
        <taxon>Pseudomonadati</taxon>
        <taxon>Bacteroidota</taxon>
        <taxon>Cytophagia</taxon>
        <taxon>Cytophagales</taxon>
        <taxon>Hymenobacteraceae</taxon>
        <taxon>Pontibacter</taxon>
    </lineage>
</organism>
<dbReference type="InterPro" id="IPR050375">
    <property type="entry name" value="MFS_TsgA-like"/>
</dbReference>
<sequence length="478" mass="51202">MAGISPSPKTSPRSSSADKNMTSSGASYTGPLVIVTMLFFMWGFITCMNDILIPKLQEVFTLQNWQAMLIQTAFFGAYFIISFLYFIFSVTKGDPIMKIGYKNGIIIGLVVAAIGCTLFYPAADYHSYGLFLLALFILASGITVLQITANPYVAILGPPETSSSRMNLTQAVNSFGTTIAPIIGGYLIFEQVSTTVSADSVKLPYIGLAAALLLIAVLIKVAKLPGLTGEENNPSSGAGALQYRHLVLGIICIFMYVGGEVTVGSSIINYLKLPHIAGLDEAEAKHFLAFYWGGAMIGRFFGAVALAQFKNNSLKYIIMAVIGLVTFLTVYGIYGIDQAIIIIGLVAVNFIVLLLGRFIPNRTVGLYATSVIILLLIGTFAQGRLAMWSIIAIGLFNSIMFPTIFDLAIKGLGVHTSQGSSLLVMAIVGGAIIPPLQGLFADITGSLQLSFLIPMACYAYILYYGFIGYKPKASSQTA</sequence>
<evidence type="ECO:0000256" key="7">
    <source>
        <dbReference type="ARBA" id="ARBA00022597"/>
    </source>
</evidence>
<evidence type="ECO:0000256" key="6">
    <source>
        <dbReference type="ARBA" id="ARBA00022519"/>
    </source>
</evidence>